<feature type="region of interest" description="Disordered" evidence="2">
    <location>
        <begin position="111"/>
        <end position="191"/>
    </location>
</feature>
<dbReference type="GO" id="GO:0042026">
    <property type="term" value="P:protein refolding"/>
    <property type="evidence" value="ECO:0007669"/>
    <property type="project" value="TreeGrafter"/>
</dbReference>
<keyword evidence="3" id="KW-0472">Membrane</keyword>
<keyword evidence="3" id="KW-1133">Transmembrane helix</keyword>
<feature type="transmembrane region" description="Helical" evidence="3">
    <location>
        <begin position="218"/>
        <end position="237"/>
    </location>
</feature>
<dbReference type="PANTHER" id="PTHR43096:SF52">
    <property type="entry name" value="DNAJ HOMOLOG 1, MITOCHONDRIAL-RELATED"/>
    <property type="match status" value="1"/>
</dbReference>
<evidence type="ECO:0000313" key="5">
    <source>
        <dbReference type="EMBL" id="KAF7777902.1"/>
    </source>
</evidence>
<evidence type="ECO:0000256" key="1">
    <source>
        <dbReference type="ARBA" id="ARBA00023186"/>
    </source>
</evidence>
<sequence>MVVTADLMTAMLAFSSSSSWPIASSSSCRLGSFKCCVQSFSTSACRLDHYKTLGVTPSASKAQIKSHYYQLSKKHHPDVSKDPSSKEVFSNASLAYSVLVDDRQRRAYDRSLLHRSSRPMHSHSYEPRAPPTSGHKATHAWAHPRATPGGFRKPPPDYSYTPPRNRGASASSSYGTGGGQHYTPPKSYPDVLRGARKKDEEEMQQLDRIRNTSGFMRMMQVVAALALSLAAIGGMPGGS</sequence>
<comment type="caution">
    <text evidence="5">The sequence shown here is derived from an EMBL/GenBank/DDBJ whole genome shotgun (WGS) entry which is preliminary data.</text>
</comment>
<keyword evidence="3" id="KW-0812">Transmembrane</keyword>
<dbReference type="InterPro" id="IPR018253">
    <property type="entry name" value="DnaJ_domain_CS"/>
</dbReference>
<accession>A0A8H7F5T9</accession>
<dbReference type="GO" id="GO:0005737">
    <property type="term" value="C:cytoplasm"/>
    <property type="evidence" value="ECO:0007669"/>
    <property type="project" value="TreeGrafter"/>
</dbReference>
<organism evidence="5 6">
    <name type="scientific">Agaricus bisporus var. burnettii</name>
    <dbReference type="NCBI Taxonomy" id="192524"/>
    <lineage>
        <taxon>Eukaryota</taxon>
        <taxon>Fungi</taxon>
        <taxon>Dikarya</taxon>
        <taxon>Basidiomycota</taxon>
        <taxon>Agaricomycotina</taxon>
        <taxon>Agaricomycetes</taxon>
        <taxon>Agaricomycetidae</taxon>
        <taxon>Agaricales</taxon>
        <taxon>Agaricineae</taxon>
        <taxon>Agaricaceae</taxon>
        <taxon>Agaricus</taxon>
    </lineage>
</organism>
<dbReference type="PROSITE" id="PS50076">
    <property type="entry name" value="DNAJ_2"/>
    <property type="match status" value="1"/>
</dbReference>
<dbReference type="CDD" id="cd06257">
    <property type="entry name" value="DnaJ"/>
    <property type="match status" value="1"/>
</dbReference>
<dbReference type="EMBL" id="JABXXO010000005">
    <property type="protein sequence ID" value="KAF7777902.1"/>
    <property type="molecule type" value="Genomic_DNA"/>
</dbReference>
<evidence type="ECO:0000256" key="3">
    <source>
        <dbReference type="SAM" id="Phobius"/>
    </source>
</evidence>
<dbReference type="Proteomes" id="UP000629468">
    <property type="component" value="Unassembled WGS sequence"/>
</dbReference>
<dbReference type="InterPro" id="IPR001623">
    <property type="entry name" value="DnaJ_domain"/>
</dbReference>
<dbReference type="PANTHER" id="PTHR43096">
    <property type="entry name" value="DNAJ HOMOLOG 1, MITOCHONDRIAL-RELATED"/>
    <property type="match status" value="1"/>
</dbReference>
<evidence type="ECO:0000256" key="2">
    <source>
        <dbReference type="SAM" id="MobiDB-lite"/>
    </source>
</evidence>
<dbReference type="InterPro" id="IPR036869">
    <property type="entry name" value="J_dom_sf"/>
</dbReference>
<feature type="domain" description="J" evidence="4">
    <location>
        <begin position="48"/>
        <end position="112"/>
    </location>
</feature>
<protein>
    <recommendedName>
        <fullName evidence="4">J domain-containing protein</fullName>
    </recommendedName>
</protein>
<evidence type="ECO:0000313" key="6">
    <source>
        <dbReference type="Proteomes" id="UP000629468"/>
    </source>
</evidence>
<dbReference type="PROSITE" id="PS00636">
    <property type="entry name" value="DNAJ_1"/>
    <property type="match status" value="1"/>
</dbReference>
<proteinExistence type="predicted"/>
<keyword evidence="1" id="KW-0143">Chaperone</keyword>
<dbReference type="SUPFAM" id="SSF46565">
    <property type="entry name" value="Chaperone J-domain"/>
    <property type="match status" value="1"/>
</dbReference>
<name>A0A8H7F5T9_AGABI</name>
<dbReference type="Gene3D" id="1.10.287.110">
    <property type="entry name" value="DnaJ domain"/>
    <property type="match status" value="1"/>
</dbReference>
<gene>
    <name evidence="5" type="ORF">Agabi119p4_3974</name>
</gene>
<reference evidence="5 6" key="1">
    <citation type="journal article" name="Sci. Rep.">
        <title>Telomere-to-telomere assembled and centromere annotated genomes of the two main subspecies of the button mushroom Agaricus bisporus reveal especially polymorphic chromosome ends.</title>
        <authorList>
            <person name="Sonnenberg A.S.M."/>
            <person name="Sedaghat-Telgerd N."/>
            <person name="Lavrijssen B."/>
            <person name="Ohm R.A."/>
            <person name="Hendrickx P.M."/>
            <person name="Scholtmeijer K."/>
            <person name="Baars J.J.P."/>
            <person name="van Peer A."/>
        </authorList>
    </citation>
    <scope>NUCLEOTIDE SEQUENCE [LARGE SCALE GENOMIC DNA]</scope>
    <source>
        <strain evidence="5 6">H119_p4</strain>
    </source>
</reference>
<dbReference type="Pfam" id="PF00226">
    <property type="entry name" value="DnaJ"/>
    <property type="match status" value="1"/>
</dbReference>
<dbReference type="GO" id="GO:0051082">
    <property type="term" value="F:unfolded protein binding"/>
    <property type="evidence" value="ECO:0007669"/>
    <property type="project" value="TreeGrafter"/>
</dbReference>
<dbReference type="SMART" id="SM00271">
    <property type="entry name" value="DnaJ"/>
    <property type="match status" value="1"/>
</dbReference>
<dbReference type="PRINTS" id="PR00625">
    <property type="entry name" value="JDOMAIN"/>
</dbReference>
<evidence type="ECO:0000259" key="4">
    <source>
        <dbReference type="PROSITE" id="PS50076"/>
    </source>
</evidence>
<dbReference type="AlphaFoldDB" id="A0A8H7F5T9"/>